<organism evidence="1 2">
    <name type="scientific">Kipferlia bialata</name>
    <dbReference type="NCBI Taxonomy" id="797122"/>
    <lineage>
        <taxon>Eukaryota</taxon>
        <taxon>Metamonada</taxon>
        <taxon>Carpediemonas-like organisms</taxon>
        <taxon>Kipferlia</taxon>
    </lineage>
</organism>
<dbReference type="AlphaFoldDB" id="A0A9K3GPB8"/>
<evidence type="ECO:0000313" key="2">
    <source>
        <dbReference type="Proteomes" id="UP000265618"/>
    </source>
</evidence>
<comment type="caution">
    <text evidence="1">The sequence shown here is derived from an EMBL/GenBank/DDBJ whole genome shotgun (WGS) entry which is preliminary data.</text>
</comment>
<name>A0A9K3GPB8_9EUKA</name>
<protein>
    <recommendedName>
        <fullName evidence="3">CUB domain-containing protein</fullName>
    </recommendedName>
</protein>
<proteinExistence type="predicted"/>
<dbReference type="EMBL" id="BDIP01005957">
    <property type="protein sequence ID" value="GIQ90253.1"/>
    <property type="molecule type" value="Genomic_DNA"/>
</dbReference>
<dbReference type="Proteomes" id="UP000265618">
    <property type="component" value="Unassembled WGS sequence"/>
</dbReference>
<gene>
    <name evidence="1" type="ORF">KIPB_012981</name>
</gene>
<keyword evidence="2" id="KW-1185">Reference proteome</keyword>
<accession>A0A9K3GPB8</accession>
<evidence type="ECO:0000313" key="1">
    <source>
        <dbReference type="EMBL" id="GIQ90253.1"/>
    </source>
</evidence>
<reference evidence="1 2" key="1">
    <citation type="journal article" date="2018" name="PLoS ONE">
        <title>The draft genome of Kipferlia bialata reveals reductive genome evolution in fornicate parasites.</title>
        <authorList>
            <person name="Tanifuji G."/>
            <person name="Takabayashi S."/>
            <person name="Kume K."/>
            <person name="Takagi M."/>
            <person name="Nakayama T."/>
            <person name="Kamikawa R."/>
            <person name="Inagaki Y."/>
            <person name="Hashimoto T."/>
        </authorList>
    </citation>
    <scope>NUCLEOTIDE SEQUENCE [LARGE SCALE GENOMIC DNA]</scope>
    <source>
        <strain evidence="1">NY0173</strain>
    </source>
</reference>
<feature type="non-terminal residue" evidence="1">
    <location>
        <position position="1"/>
    </location>
</feature>
<feature type="non-terminal residue" evidence="1">
    <location>
        <position position="235"/>
    </location>
</feature>
<evidence type="ECO:0008006" key="3">
    <source>
        <dbReference type="Google" id="ProtNLM"/>
    </source>
</evidence>
<sequence>YNKYVIDPNTNPSSISLTCTGRTEYRYDYLYVYRASCDSGHNTSSASRLTSDSGTIDISTTISSLSASQCVYVVFDSDSSSYSGYNFSCSYTSYGGSSSSTTNTYTSLSGSFGPSSYYNNQYEKYIVHPDDLASASVSCTGSSESSDYIKLYKAYCSSSHSTSNSSFITSDSGTINISSTLDFSSSSYNCFYVVWDTNYTYTRSSNYPTCTYTATDTSGNTGDDDDGIDPMLYII</sequence>